<comment type="caution">
    <text evidence="2">The sequence shown here is derived from an EMBL/GenBank/DDBJ whole genome shotgun (WGS) entry which is preliminary data.</text>
</comment>
<dbReference type="GO" id="GO:0004252">
    <property type="term" value="F:serine-type endopeptidase activity"/>
    <property type="evidence" value="ECO:0007669"/>
    <property type="project" value="InterPro"/>
</dbReference>
<dbReference type="EMBL" id="JACCBB010000001">
    <property type="protein sequence ID" value="NYD21649.1"/>
    <property type="molecule type" value="Genomic_DNA"/>
</dbReference>
<reference evidence="2 3" key="1">
    <citation type="submission" date="2020-07" db="EMBL/GenBank/DDBJ databases">
        <title>Sequencing the genomes of 1000 actinobacteria strains.</title>
        <authorList>
            <person name="Klenk H.-P."/>
        </authorList>
    </citation>
    <scope>NUCLEOTIDE SEQUENCE [LARGE SCALE GENOMIC DNA]</scope>
    <source>
        <strain evidence="2 3">DSM 7487</strain>
    </source>
</reference>
<proteinExistence type="predicted"/>
<dbReference type="GO" id="GO:0005524">
    <property type="term" value="F:ATP binding"/>
    <property type="evidence" value="ECO:0007669"/>
    <property type="project" value="InterPro"/>
</dbReference>
<dbReference type="InterPro" id="IPR027065">
    <property type="entry name" value="Lon_Prtase"/>
</dbReference>
<dbReference type="AlphaFoldDB" id="A0A7Y9ATU0"/>
<dbReference type="GO" id="GO:0030163">
    <property type="term" value="P:protein catabolic process"/>
    <property type="evidence" value="ECO:0007669"/>
    <property type="project" value="InterPro"/>
</dbReference>
<name>A0A7Y9ATU0_9ACTN</name>
<keyword evidence="3" id="KW-1185">Reference proteome</keyword>
<dbReference type="InterPro" id="IPR027417">
    <property type="entry name" value="P-loop_NTPase"/>
</dbReference>
<dbReference type="Proteomes" id="UP000521922">
    <property type="component" value="Unassembled WGS sequence"/>
</dbReference>
<sequence length="387" mass="42118">MPRDVPDDLAGRVVTLLGSPDVPGEVGDRLRRLLHDLPARRDRAWREEVQHLRTVASVPWLRAPQGWREHRDLSAAVDRELHRHRGARHAGQVFVEHAALRAFRNRPAVRSGSGGRLGTAMLLVGPPGVGKTRLAGELARAAGTGFSTIGLAGQSDGTALRGFPRTYARSQPSVVTTALVRAGRRDAVILLDEVDKLGPGGSEGRPADALLEVLDGRGEFRDDHLDLPLPLSEVCWIATANDLGAVPAPLLDRVEVVHVTGFARLERELLVVERLWPQVLQDVGLWPVDGVRPETRLVLRPSAARLLAAGSGTRDEEGLRTTERRLHRLLAVLAARIPHALELLVRRPEVPALEIDEGAVADLLPELRAHRDPGEVGGPGPMRFGYL</sequence>
<dbReference type="GO" id="GO:0006508">
    <property type="term" value="P:proteolysis"/>
    <property type="evidence" value="ECO:0007669"/>
    <property type="project" value="UniProtKB-KW"/>
</dbReference>
<dbReference type="RefSeq" id="WP_179750080.1">
    <property type="nucleotide sequence ID" value="NZ_JACCBB010000001.1"/>
</dbReference>
<dbReference type="Gene3D" id="3.40.50.300">
    <property type="entry name" value="P-loop containing nucleotide triphosphate hydrolases"/>
    <property type="match status" value="1"/>
</dbReference>
<keyword evidence="2" id="KW-0378">Hydrolase</keyword>
<dbReference type="GO" id="GO:0004176">
    <property type="term" value="F:ATP-dependent peptidase activity"/>
    <property type="evidence" value="ECO:0007669"/>
    <property type="project" value="InterPro"/>
</dbReference>
<evidence type="ECO:0000313" key="2">
    <source>
        <dbReference type="EMBL" id="NYD21649.1"/>
    </source>
</evidence>
<evidence type="ECO:0000259" key="1">
    <source>
        <dbReference type="SMART" id="SM00382"/>
    </source>
</evidence>
<evidence type="ECO:0000313" key="3">
    <source>
        <dbReference type="Proteomes" id="UP000521922"/>
    </source>
</evidence>
<organism evidence="2 3">
    <name type="scientific">Kineococcus aurantiacus</name>
    <dbReference type="NCBI Taxonomy" id="37633"/>
    <lineage>
        <taxon>Bacteria</taxon>
        <taxon>Bacillati</taxon>
        <taxon>Actinomycetota</taxon>
        <taxon>Actinomycetes</taxon>
        <taxon>Kineosporiales</taxon>
        <taxon>Kineosporiaceae</taxon>
        <taxon>Kineococcus</taxon>
    </lineage>
</organism>
<protein>
    <submittedName>
        <fullName evidence="2">ATP-dependent Lon protease</fullName>
    </submittedName>
</protein>
<dbReference type="SMART" id="SM00382">
    <property type="entry name" value="AAA"/>
    <property type="match status" value="1"/>
</dbReference>
<keyword evidence="2" id="KW-0645">Protease</keyword>
<dbReference type="SUPFAM" id="SSF52540">
    <property type="entry name" value="P-loop containing nucleoside triphosphate hydrolases"/>
    <property type="match status" value="1"/>
</dbReference>
<accession>A0A7Y9ATU0</accession>
<dbReference type="InterPro" id="IPR003593">
    <property type="entry name" value="AAA+_ATPase"/>
</dbReference>
<feature type="domain" description="AAA+ ATPase" evidence="1">
    <location>
        <begin position="117"/>
        <end position="262"/>
    </location>
</feature>
<dbReference type="PANTHER" id="PTHR10046">
    <property type="entry name" value="ATP DEPENDENT LON PROTEASE FAMILY MEMBER"/>
    <property type="match status" value="1"/>
</dbReference>
<dbReference type="GO" id="GO:0016887">
    <property type="term" value="F:ATP hydrolysis activity"/>
    <property type="evidence" value="ECO:0007669"/>
    <property type="project" value="InterPro"/>
</dbReference>
<dbReference type="Pfam" id="PF00004">
    <property type="entry name" value="AAA"/>
    <property type="match status" value="1"/>
</dbReference>
<gene>
    <name evidence="2" type="ORF">BJ968_001189</name>
</gene>
<dbReference type="InterPro" id="IPR003959">
    <property type="entry name" value="ATPase_AAA_core"/>
</dbReference>